<dbReference type="AlphaFoldDB" id="A0A8S3G4W2"/>
<evidence type="ECO:0000313" key="1">
    <source>
        <dbReference type="EMBL" id="CAF5155078.1"/>
    </source>
</evidence>
<accession>A0A8S3G4W2</accession>
<sequence>MNRNYFLGNIDFGIAHSLLKNYSVPTKLPAWYQIKQNKTTGWLNFNRI</sequence>
<evidence type="ECO:0000313" key="2">
    <source>
        <dbReference type="Proteomes" id="UP000681967"/>
    </source>
</evidence>
<feature type="non-terminal residue" evidence="1">
    <location>
        <position position="1"/>
    </location>
</feature>
<name>A0A8S3G4W2_9BILA</name>
<gene>
    <name evidence="1" type="ORF">BYL167_LOCUS73212</name>
</gene>
<feature type="non-terminal residue" evidence="1">
    <location>
        <position position="48"/>
    </location>
</feature>
<reference evidence="1" key="1">
    <citation type="submission" date="2021-02" db="EMBL/GenBank/DDBJ databases">
        <authorList>
            <person name="Nowell W R."/>
        </authorList>
    </citation>
    <scope>NUCLEOTIDE SEQUENCE</scope>
</reference>
<comment type="caution">
    <text evidence="1">The sequence shown here is derived from an EMBL/GenBank/DDBJ whole genome shotgun (WGS) entry which is preliminary data.</text>
</comment>
<dbReference type="Proteomes" id="UP000681967">
    <property type="component" value="Unassembled WGS sequence"/>
</dbReference>
<dbReference type="EMBL" id="CAJOBH010260788">
    <property type="protein sequence ID" value="CAF5155078.1"/>
    <property type="molecule type" value="Genomic_DNA"/>
</dbReference>
<proteinExistence type="predicted"/>
<protein>
    <submittedName>
        <fullName evidence="1">Uncharacterized protein</fullName>
    </submittedName>
</protein>
<organism evidence="1 2">
    <name type="scientific">Rotaria magnacalcarata</name>
    <dbReference type="NCBI Taxonomy" id="392030"/>
    <lineage>
        <taxon>Eukaryota</taxon>
        <taxon>Metazoa</taxon>
        <taxon>Spiralia</taxon>
        <taxon>Gnathifera</taxon>
        <taxon>Rotifera</taxon>
        <taxon>Eurotatoria</taxon>
        <taxon>Bdelloidea</taxon>
        <taxon>Philodinida</taxon>
        <taxon>Philodinidae</taxon>
        <taxon>Rotaria</taxon>
    </lineage>
</organism>